<dbReference type="EMBL" id="JARBHA010000014">
    <property type="protein sequence ID" value="KAJ9682295.1"/>
    <property type="molecule type" value="Genomic_DNA"/>
</dbReference>
<keyword evidence="3" id="KW-1185">Reference proteome</keyword>
<evidence type="ECO:0000313" key="2">
    <source>
        <dbReference type="EMBL" id="KAJ9682295.1"/>
    </source>
</evidence>
<gene>
    <name evidence="2" type="ORF">PVL29_018263</name>
</gene>
<reference evidence="2 3" key="1">
    <citation type="journal article" date="2023" name="BMC Biotechnol.">
        <title>Vitis rotundifolia cv Carlos genome sequencing.</title>
        <authorList>
            <person name="Huff M."/>
            <person name="Hulse-Kemp A."/>
            <person name="Scheffler B."/>
            <person name="Youngblood R."/>
            <person name="Simpson S."/>
            <person name="Babiker E."/>
            <person name="Staton M."/>
        </authorList>
    </citation>
    <scope>NUCLEOTIDE SEQUENCE [LARGE SCALE GENOMIC DNA]</scope>
    <source>
        <tissue evidence="2">Leaf</tissue>
    </source>
</reference>
<evidence type="ECO:0000256" key="1">
    <source>
        <dbReference type="SAM" id="Phobius"/>
    </source>
</evidence>
<keyword evidence="1" id="KW-0812">Transmembrane</keyword>
<comment type="caution">
    <text evidence="2">The sequence shown here is derived from an EMBL/GenBank/DDBJ whole genome shotgun (WGS) entry which is preliminary data.</text>
</comment>
<keyword evidence="1" id="KW-0472">Membrane</keyword>
<sequence>MALFGFDSISFRDFDGTIRNMIPYVVEGIMFFVCYSISIIFFNIGSSLATTRDRRGLSHRGGNILFNTELGSARN</sequence>
<dbReference type="AlphaFoldDB" id="A0AA38Z4U5"/>
<name>A0AA38Z4U5_VITRO</name>
<organism evidence="2 3">
    <name type="scientific">Vitis rotundifolia</name>
    <name type="common">Muscadine grape</name>
    <dbReference type="NCBI Taxonomy" id="103349"/>
    <lineage>
        <taxon>Eukaryota</taxon>
        <taxon>Viridiplantae</taxon>
        <taxon>Streptophyta</taxon>
        <taxon>Embryophyta</taxon>
        <taxon>Tracheophyta</taxon>
        <taxon>Spermatophyta</taxon>
        <taxon>Magnoliopsida</taxon>
        <taxon>eudicotyledons</taxon>
        <taxon>Gunneridae</taxon>
        <taxon>Pentapetalae</taxon>
        <taxon>rosids</taxon>
        <taxon>Vitales</taxon>
        <taxon>Vitaceae</taxon>
        <taxon>Viteae</taxon>
        <taxon>Vitis</taxon>
    </lineage>
</organism>
<accession>A0AA38Z4U5</accession>
<keyword evidence="1" id="KW-1133">Transmembrane helix</keyword>
<feature type="transmembrane region" description="Helical" evidence="1">
    <location>
        <begin position="29"/>
        <end position="50"/>
    </location>
</feature>
<protein>
    <submittedName>
        <fullName evidence="2">Uncharacterized protein</fullName>
    </submittedName>
</protein>
<dbReference type="Proteomes" id="UP001168098">
    <property type="component" value="Unassembled WGS sequence"/>
</dbReference>
<evidence type="ECO:0000313" key="3">
    <source>
        <dbReference type="Proteomes" id="UP001168098"/>
    </source>
</evidence>
<proteinExistence type="predicted"/>